<organism evidence="4 5">
    <name type="scientific">Scylla paramamosain</name>
    <name type="common">Mud crab</name>
    <dbReference type="NCBI Taxonomy" id="85552"/>
    <lineage>
        <taxon>Eukaryota</taxon>
        <taxon>Metazoa</taxon>
        <taxon>Ecdysozoa</taxon>
        <taxon>Arthropoda</taxon>
        <taxon>Crustacea</taxon>
        <taxon>Multicrustacea</taxon>
        <taxon>Malacostraca</taxon>
        <taxon>Eumalacostraca</taxon>
        <taxon>Eucarida</taxon>
        <taxon>Decapoda</taxon>
        <taxon>Pleocyemata</taxon>
        <taxon>Brachyura</taxon>
        <taxon>Eubrachyura</taxon>
        <taxon>Portunoidea</taxon>
        <taxon>Portunidae</taxon>
        <taxon>Portuninae</taxon>
        <taxon>Scylla</taxon>
    </lineage>
</organism>
<evidence type="ECO:0000259" key="3">
    <source>
        <dbReference type="Pfam" id="PF20517"/>
    </source>
</evidence>
<dbReference type="Pfam" id="PF20517">
    <property type="entry name" value="TMEM127"/>
    <property type="match status" value="1"/>
</dbReference>
<keyword evidence="2" id="KW-0472">Membrane</keyword>
<dbReference type="GO" id="GO:0016020">
    <property type="term" value="C:membrane"/>
    <property type="evidence" value="ECO:0007669"/>
    <property type="project" value="TreeGrafter"/>
</dbReference>
<feature type="domain" description="Transmembrane protein 127 transmembrane region" evidence="3">
    <location>
        <begin position="118"/>
        <end position="233"/>
    </location>
</feature>
<evidence type="ECO:0000256" key="1">
    <source>
        <dbReference type="SAM" id="MobiDB-lite"/>
    </source>
</evidence>
<proteinExistence type="predicted"/>
<keyword evidence="5" id="KW-1185">Reference proteome</keyword>
<reference evidence="4 5" key="1">
    <citation type="submission" date="2023-03" db="EMBL/GenBank/DDBJ databases">
        <title>High-quality genome of Scylla paramamosain provides insights in environmental adaptation.</title>
        <authorList>
            <person name="Zhang L."/>
        </authorList>
    </citation>
    <scope>NUCLEOTIDE SEQUENCE [LARGE SCALE GENOMIC DNA]</scope>
    <source>
        <strain evidence="4">LZ_2023a</strain>
        <tissue evidence="4">Muscle</tissue>
    </source>
</reference>
<name>A0AAW0TQZ1_SCYPA</name>
<dbReference type="EMBL" id="JARAKH010000026">
    <property type="protein sequence ID" value="KAK8390199.1"/>
    <property type="molecule type" value="Genomic_DNA"/>
</dbReference>
<evidence type="ECO:0000313" key="5">
    <source>
        <dbReference type="Proteomes" id="UP001487740"/>
    </source>
</evidence>
<evidence type="ECO:0000256" key="2">
    <source>
        <dbReference type="SAM" id="Phobius"/>
    </source>
</evidence>
<accession>A0AAW0TQZ1</accession>
<protein>
    <recommendedName>
        <fullName evidence="3">Transmembrane protein 127 transmembrane region domain-containing protein</fullName>
    </recommendedName>
</protein>
<dbReference type="PANTHER" id="PTHR28358">
    <property type="entry name" value="TRANSMEMBRANE PROTEIN 127"/>
    <property type="match status" value="1"/>
</dbReference>
<dbReference type="GO" id="GO:0008285">
    <property type="term" value="P:negative regulation of cell population proliferation"/>
    <property type="evidence" value="ECO:0007669"/>
    <property type="project" value="InterPro"/>
</dbReference>
<dbReference type="InterPro" id="IPR046795">
    <property type="entry name" value="TMEM127_TM"/>
</dbReference>
<keyword evidence="2" id="KW-0812">Transmembrane</keyword>
<dbReference type="PANTHER" id="PTHR28358:SF1">
    <property type="entry name" value="TRANSMEMBRANE PROTEIN 127"/>
    <property type="match status" value="1"/>
</dbReference>
<dbReference type="Proteomes" id="UP001487740">
    <property type="component" value="Unassembled WGS sequence"/>
</dbReference>
<feature type="compositionally biased region" description="Pro residues" evidence="1">
    <location>
        <begin position="278"/>
        <end position="291"/>
    </location>
</feature>
<dbReference type="GO" id="GO:0032007">
    <property type="term" value="P:negative regulation of TOR signaling"/>
    <property type="evidence" value="ECO:0007669"/>
    <property type="project" value="InterPro"/>
</dbReference>
<feature type="region of interest" description="Disordered" evidence="1">
    <location>
        <begin position="259"/>
        <end position="291"/>
    </location>
</feature>
<gene>
    <name evidence="4" type="ORF">O3P69_013047</name>
</gene>
<keyword evidence="2" id="KW-1133">Transmembrane helix</keyword>
<dbReference type="InterPro" id="IPR033331">
    <property type="entry name" value="TMEM127"/>
</dbReference>
<feature type="transmembrane region" description="Helical" evidence="2">
    <location>
        <begin position="213"/>
        <end position="234"/>
    </location>
</feature>
<feature type="transmembrane region" description="Helical" evidence="2">
    <location>
        <begin position="123"/>
        <end position="147"/>
    </location>
</feature>
<sequence length="291" mass="31056">MQAPPSYPSGRALRRRLHCRPSACLDTERNLLSGLVNVAVVVVVCVAVFQPRWFWMDGGGCSTNNLSLYLFFLAGQFVRVNGDASSTTFYSVPDDAPSSSDAPASYIYYINGEELELCVTPHIVSLLEVVIGLVFLMLCAASVQLILDLAGSAGKAARCLRRNALPSIVAVWACVASVGVCYRLTVLLEALQEATKPSHGLSAMDRVQVKFDVGFYLLVLAGGLSVLAVGCSWLRPAHIFQPPDSAPLMEDCGLEGLDSLAGPGSSPGYPCLMDREPPPPLEGNPPPPYSP</sequence>
<evidence type="ECO:0000313" key="4">
    <source>
        <dbReference type="EMBL" id="KAK8390199.1"/>
    </source>
</evidence>
<dbReference type="AlphaFoldDB" id="A0AAW0TQZ1"/>
<feature type="transmembrane region" description="Helical" evidence="2">
    <location>
        <begin position="168"/>
        <end position="188"/>
    </location>
</feature>
<feature type="transmembrane region" description="Helical" evidence="2">
    <location>
        <begin position="30"/>
        <end position="49"/>
    </location>
</feature>
<comment type="caution">
    <text evidence="4">The sequence shown here is derived from an EMBL/GenBank/DDBJ whole genome shotgun (WGS) entry which is preliminary data.</text>
</comment>